<dbReference type="EMBL" id="GIKN01007282">
    <property type="protein sequence ID" value="NIE49555.1"/>
    <property type="molecule type" value="Transcribed_RNA"/>
</dbReference>
<protein>
    <submittedName>
        <fullName evidence="1">Uncharacterized protein</fullName>
    </submittedName>
</protein>
<reference evidence="1" key="1">
    <citation type="submission" date="2020-03" db="EMBL/GenBank/DDBJ databases">
        <title>A transcriptome and proteome of the tick Rhipicephalus microplus shaped by the genetic composition of its hosts and developmental stage.</title>
        <authorList>
            <person name="Garcia G.R."/>
            <person name="Ribeiro J.M.C."/>
            <person name="Maruyama S.R."/>
            <person name="Gardinasse L.G."/>
            <person name="Nelson K."/>
            <person name="Ferreira B.R."/>
            <person name="Andrade T.G."/>
            <person name="Santos I.K.F.M."/>
        </authorList>
    </citation>
    <scope>NUCLEOTIDE SEQUENCE</scope>
    <source>
        <strain evidence="1">NSGR</strain>
        <tissue evidence="1">Salivary glands</tissue>
    </source>
</reference>
<organism evidence="1">
    <name type="scientific">Rhipicephalus microplus</name>
    <name type="common">Cattle tick</name>
    <name type="synonym">Boophilus microplus</name>
    <dbReference type="NCBI Taxonomy" id="6941"/>
    <lineage>
        <taxon>Eukaryota</taxon>
        <taxon>Metazoa</taxon>
        <taxon>Ecdysozoa</taxon>
        <taxon>Arthropoda</taxon>
        <taxon>Chelicerata</taxon>
        <taxon>Arachnida</taxon>
        <taxon>Acari</taxon>
        <taxon>Parasitiformes</taxon>
        <taxon>Ixodida</taxon>
        <taxon>Ixodoidea</taxon>
        <taxon>Ixodidae</taxon>
        <taxon>Rhipicephalinae</taxon>
        <taxon>Rhipicephalus</taxon>
        <taxon>Boophilus</taxon>
    </lineage>
</organism>
<name>A0A6G5AEY5_RHIMP</name>
<dbReference type="AlphaFoldDB" id="A0A6G5AEY5"/>
<accession>A0A6G5AEY5</accession>
<sequence length="108" mass="12302">MVRISNYHTAGQKKGTFTGMCRVIEVQKHGQAKQYNTGKHESQQGDHYIQCHSIYLCLAAIPLPTNSSSPNNLTNISLPISHFSTRKHSTKQSHMSWFYFAFLRFLAT</sequence>
<evidence type="ECO:0000313" key="1">
    <source>
        <dbReference type="EMBL" id="NIE49555.1"/>
    </source>
</evidence>
<proteinExistence type="predicted"/>